<proteinExistence type="predicted"/>
<evidence type="ECO:0000313" key="2">
    <source>
        <dbReference type="EMBL" id="TKW48869.1"/>
    </source>
</evidence>
<dbReference type="Proteomes" id="UP000310108">
    <property type="component" value="Unassembled WGS sequence"/>
</dbReference>
<dbReference type="EMBL" id="PJEX01000689">
    <property type="protein sequence ID" value="TKW48869.1"/>
    <property type="molecule type" value="Genomic_DNA"/>
</dbReference>
<reference evidence="2 3" key="1">
    <citation type="journal article" date="2019" name="PLoS ONE">
        <title>Comparative genome analysis indicates high evolutionary potential of pathogenicity genes in Colletotrichum tanaceti.</title>
        <authorList>
            <person name="Lelwala R.V."/>
            <person name="Korhonen P.K."/>
            <person name="Young N.D."/>
            <person name="Scott J.B."/>
            <person name="Ades P.A."/>
            <person name="Gasser R.B."/>
            <person name="Taylor P.W.J."/>
        </authorList>
    </citation>
    <scope>NUCLEOTIDE SEQUENCE [LARGE SCALE GENOMIC DNA]</scope>
    <source>
        <strain evidence="2">BRIP57314</strain>
    </source>
</reference>
<sequence>MGPVDASFGGPFSKSKIGCGGKGGADHVYFFMLDSVPEGI</sequence>
<feature type="region of interest" description="Disordered" evidence="1">
    <location>
        <begin position="1"/>
        <end position="21"/>
    </location>
</feature>
<evidence type="ECO:0000256" key="1">
    <source>
        <dbReference type="SAM" id="MobiDB-lite"/>
    </source>
</evidence>
<organism evidence="2 3">
    <name type="scientific">Colletotrichum tanaceti</name>
    <dbReference type="NCBI Taxonomy" id="1306861"/>
    <lineage>
        <taxon>Eukaryota</taxon>
        <taxon>Fungi</taxon>
        <taxon>Dikarya</taxon>
        <taxon>Ascomycota</taxon>
        <taxon>Pezizomycotina</taxon>
        <taxon>Sordariomycetes</taxon>
        <taxon>Hypocreomycetidae</taxon>
        <taxon>Glomerellales</taxon>
        <taxon>Glomerellaceae</taxon>
        <taxon>Colletotrichum</taxon>
        <taxon>Colletotrichum destructivum species complex</taxon>
    </lineage>
</organism>
<evidence type="ECO:0000313" key="3">
    <source>
        <dbReference type="Proteomes" id="UP000310108"/>
    </source>
</evidence>
<name>A0A4U6X284_9PEZI</name>
<keyword evidence="3" id="KW-1185">Reference proteome</keyword>
<protein>
    <submittedName>
        <fullName evidence="2">Uncharacterized protein</fullName>
    </submittedName>
</protein>
<accession>A0A4U6X284</accession>
<gene>
    <name evidence="2" type="ORF">CTA1_12921</name>
</gene>
<comment type="caution">
    <text evidence="2">The sequence shown here is derived from an EMBL/GenBank/DDBJ whole genome shotgun (WGS) entry which is preliminary data.</text>
</comment>
<dbReference type="AlphaFoldDB" id="A0A4U6X284"/>